<comment type="caution">
    <text evidence="1">The sequence shown here is derived from an EMBL/GenBank/DDBJ whole genome shotgun (WGS) entry which is preliminary data.</text>
</comment>
<accession>A0A0F9WBW1</accession>
<sequence length="118" mass="12064">MKKIATTLGLLACLPLAAFAQDIKLDKELNGLDIETQVIGDSTATAPGPGGTASTQVLQVTNNSDSTVTCQLDPGPAETAASESPMAPIKAGESATLRLDGSYASATTRAKLICNEEQ</sequence>
<name>A0A0F9WBW1_9ZZZZ</name>
<dbReference type="EMBL" id="LAZR01000006">
    <property type="protein sequence ID" value="KKO09848.1"/>
    <property type="molecule type" value="Genomic_DNA"/>
</dbReference>
<proteinExistence type="predicted"/>
<dbReference type="AlphaFoldDB" id="A0A0F9WBW1"/>
<gene>
    <name evidence="1" type="ORF">LCGC14_0033500</name>
</gene>
<evidence type="ECO:0000313" key="1">
    <source>
        <dbReference type="EMBL" id="KKO09848.1"/>
    </source>
</evidence>
<organism evidence="1">
    <name type="scientific">marine sediment metagenome</name>
    <dbReference type="NCBI Taxonomy" id="412755"/>
    <lineage>
        <taxon>unclassified sequences</taxon>
        <taxon>metagenomes</taxon>
        <taxon>ecological metagenomes</taxon>
    </lineage>
</organism>
<reference evidence="1" key="1">
    <citation type="journal article" date="2015" name="Nature">
        <title>Complex archaea that bridge the gap between prokaryotes and eukaryotes.</title>
        <authorList>
            <person name="Spang A."/>
            <person name="Saw J.H."/>
            <person name="Jorgensen S.L."/>
            <person name="Zaremba-Niedzwiedzka K."/>
            <person name="Martijn J."/>
            <person name="Lind A.E."/>
            <person name="van Eijk R."/>
            <person name="Schleper C."/>
            <person name="Guy L."/>
            <person name="Ettema T.J."/>
        </authorList>
    </citation>
    <scope>NUCLEOTIDE SEQUENCE</scope>
</reference>
<protein>
    <submittedName>
        <fullName evidence="1">Uncharacterized protein</fullName>
    </submittedName>
</protein>